<name>A0A4Y2DCU6_ARAVE</name>
<proteinExistence type="predicted"/>
<accession>A0A4Y2DCU6</accession>
<gene>
    <name evidence="1" type="ORF">AVEN_105990_1</name>
</gene>
<reference evidence="1 2" key="1">
    <citation type="journal article" date="2019" name="Sci. Rep.">
        <title>Orb-weaving spider Araneus ventricosus genome elucidates the spidroin gene catalogue.</title>
        <authorList>
            <person name="Kono N."/>
            <person name="Nakamura H."/>
            <person name="Ohtoshi R."/>
            <person name="Moran D.A.P."/>
            <person name="Shinohara A."/>
            <person name="Yoshida Y."/>
            <person name="Fujiwara M."/>
            <person name="Mori M."/>
            <person name="Tomita M."/>
            <person name="Arakawa K."/>
        </authorList>
    </citation>
    <scope>NUCLEOTIDE SEQUENCE [LARGE SCALE GENOMIC DNA]</scope>
</reference>
<dbReference type="EMBL" id="BGPR01088953">
    <property type="protein sequence ID" value="GBM13375.1"/>
    <property type="molecule type" value="Genomic_DNA"/>
</dbReference>
<sequence>MRPFFSRTKPRQPSEPPVTLFCGPFHQKGESVVCRGAEGRLTRLLRRPICGLFTQRLSGNGRKESRHLSGAQTKNRASLFTLRLRYG</sequence>
<evidence type="ECO:0000313" key="1">
    <source>
        <dbReference type="EMBL" id="GBM13375.1"/>
    </source>
</evidence>
<dbReference type="Proteomes" id="UP000499080">
    <property type="component" value="Unassembled WGS sequence"/>
</dbReference>
<dbReference type="OrthoDB" id="10548928at2759"/>
<feature type="non-terminal residue" evidence="1">
    <location>
        <position position="87"/>
    </location>
</feature>
<evidence type="ECO:0000313" key="2">
    <source>
        <dbReference type="Proteomes" id="UP000499080"/>
    </source>
</evidence>
<organism evidence="1 2">
    <name type="scientific">Araneus ventricosus</name>
    <name type="common">Orbweaver spider</name>
    <name type="synonym">Epeira ventricosa</name>
    <dbReference type="NCBI Taxonomy" id="182803"/>
    <lineage>
        <taxon>Eukaryota</taxon>
        <taxon>Metazoa</taxon>
        <taxon>Ecdysozoa</taxon>
        <taxon>Arthropoda</taxon>
        <taxon>Chelicerata</taxon>
        <taxon>Arachnida</taxon>
        <taxon>Araneae</taxon>
        <taxon>Araneomorphae</taxon>
        <taxon>Entelegynae</taxon>
        <taxon>Araneoidea</taxon>
        <taxon>Araneidae</taxon>
        <taxon>Araneus</taxon>
    </lineage>
</organism>
<dbReference type="AlphaFoldDB" id="A0A4Y2DCU6"/>
<comment type="caution">
    <text evidence="1">The sequence shown here is derived from an EMBL/GenBank/DDBJ whole genome shotgun (WGS) entry which is preliminary data.</text>
</comment>
<keyword evidence="2" id="KW-1185">Reference proteome</keyword>
<protein>
    <submittedName>
        <fullName evidence="1">Uncharacterized protein</fullName>
    </submittedName>
</protein>